<gene>
    <name evidence="1" type="ORF">G8O30_03170</name>
</gene>
<dbReference type="AlphaFoldDB" id="A0A7S8HES4"/>
<organism evidence="1 2">
    <name type="scientific">Mangrovibacillus cuniculi</name>
    <dbReference type="NCBI Taxonomy" id="2593652"/>
    <lineage>
        <taxon>Bacteria</taxon>
        <taxon>Bacillati</taxon>
        <taxon>Bacillota</taxon>
        <taxon>Bacilli</taxon>
        <taxon>Bacillales</taxon>
        <taxon>Bacillaceae</taxon>
        <taxon>Mangrovibacillus</taxon>
    </lineage>
</organism>
<proteinExistence type="predicted"/>
<accession>A0A7S8HES4</accession>
<evidence type="ECO:0000313" key="2">
    <source>
        <dbReference type="Proteomes" id="UP000593626"/>
    </source>
</evidence>
<keyword evidence="2" id="KW-1185">Reference proteome</keyword>
<dbReference type="RefSeq" id="WP_239673549.1">
    <property type="nucleotide sequence ID" value="NZ_CP049742.1"/>
</dbReference>
<dbReference type="Pfam" id="PF10970">
    <property type="entry name" value="GerPE"/>
    <property type="match status" value="1"/>
</dbReference>
<dbReference type="KEGG" id="mcui:G8O30_03170"/>
<dbReference type="InterPro" id="IPR024496">
    <property type="entry name" value="Spore_germ_GerPE"/>
</dbReference>
<protein>
    <submittedName>
        <fullName evidence="1">Spore germination protein GerPE</fullName>
    </submittedName>
</protein>
<dbReference type="EMBL" id="CP049742">
    <property type="protein sequence ID" value="QPC46027.1"/>
    <property type="molecule type" value="Genomic_DNA"/>
</dbReference>
<dbReference type="Proteomes" id="UP000593626">
    <property type="component" value="Chromosome"/>
</dbReference>
<name>A0A7S8HES4_9BACI</name>
<sequence length="127" mass="14141">MSYCPRTSNVKSISSTTLTFSSNMVIGDINQANLTSFVLAVQREQEIFYAQEGDFSQLPSFTQPIFIEPLTEIIQVRRLNQVPSIRVSKVHITGISFSSLVQVGSTNCITAQNRTKHTRQLEGETGE</sequence>
<reference evidence="1 2" key="1">
    <citation type="submission" date="2019-07" db="EMBL/GenBank/DDBJ databases">
        <title>Genome sequence of 2 isolates from Red Sea Mangroves.</title>
        <authorList>
            <person name="Sefrji F."/>
            <person name="Michoud G."/>
            <person name="Merlino G."/>
            <person name="Daffonchio D."/>
        </authorList>
    </citation>
    <scope>NUCLEOTIDE SEQUENCE [LARGE SCALE GENOMIC DNA]</scope>
    <source>
        <strain evidence="1 2">R1DC41</strain>
    </source>
</reference>
<evidence type="ECO:0000313" key="1">
    <source>
        <dbReference type="EMBL" id="QPC46027.1"/>
    </source>
</evidence>